<evidence type="ECO:0000313" key="2">
    <source>
        <dbReference type="Proteomes" id="UP001138961"/>
    </source>
</evidence>
<dbReference type="EMBL" id="JAJATZ010000003">
    <property type="protein sequence ID" value="MCB5199014.1"/>
    <property type="molecule type" value="Genomic_DNA"/>
</dbReference>
<keyword evidence="2" id="KW-1185">Reference proteome</keyword>
<protein>
    <submittedName>
        <fullName evidence="1">Uncharacterized protein</fullName>
    </submittedName>
</protein>
<evidence type="ECO:0000313" key="1">
    <source>
        <dbReference type="EMBL" id="MCB5199014.1"/>
    </source>
</evidence>
<dbReference type="RefSeq" id="WP_226747844.1">
    <property type="nucleotide sequence ID" value="NZ_JAJATZ010000003.1"/>
</dbReference>
<sequence length="280" mass="29878">MADFLVTNRKTSERQIVSATPPVDLRDLGFGSGIYDLHRLSPVGESLVRGNNTIADVVAVMPSSFRLWAAGHGDFQDVAASTPAAVGDPVGYWTEHSGNMNSATRNGSDTSRPILRQDGGAMYWEFDAVDDRMNTDFAITGPSLTMGMSYGYSGRNVIPMIYVSSGTRWAFAATVGSSNEALTSSGGGTLREVYIDNVQTPIANRGEAATALTGGKSFMMNISDGRNVFEAPYFGGPFSNFTMPERVHAVFVCGEELTDLQRGVWHDFAIAAATTGVSAS</sequence>
<reference evidence="1" key="1">
    <citation type="submission" date="2021-10" db="EMBL/GenBank/DDBJ databases">
        <title>Loktanella gaetbuli sp. nov., isolated from a tidal flat.</title>
        <authorList>
            <person name="Park S."/>
            <person name="Yoon J.-H."/>
        </authorList>
    </citation>
    <scope>NUCLEOTIDE SEQUENCE</scope>
    <source>
        <strain evidence="1">TSTF-M6</strain>
    </source>
</reference>
<comment type="caution">
    <text evidence="1">The sequence shown here is derived from an EMBL/GenBank/DDBJ whole genome shotgun (WGS) entry which is preliminary data.</text>
</comment>
<accession>A0ABS8BTE4</accession>
<dbReference type="Proteomes" id="UP001138961">
    <property type="component" value="Unassembled WGS sequence"/>
</dbReference>
<proteinExistence type="predicted"/>
<organism evidence="1 2">
    <name type="scientific">Loktanella gaetbuli</name>
    <dbReference type="NCBI Taxonomy" id="2881335"/>
    <lineage>
        <taxon>Bacteria</taxon>
        <taxon>Pseudomonadati</taxon>
        <taxon>Pseudomonadota</taxon>
        <taxon>Alphaproteobacteria</taxon>
        <taxon>Rhodobacterales</taxon>
        <taxon>Roseobacteraceae</taxon>
        <taxon>Loktanella</taxon>
    </lineage>
</organism>
<name>A0ABS8BTE4_9RHOB</name>
<gene>
    <name evidence="1" type="ORF">LGQ03_07160</name>
</gene>